<evidence type="ECO:0000313" key="1">
    <source>
        <dbReference type="EMBL" id="KAK7074691.1"/>
    </source>
</evidence>
<dbReference type="AlphaFoldDB" id="A0AAN8ZZM5"/>
<comment type="caution">
    <text evidence="1">The sequence shown here is derived from an EMBL/GenBank/DDBJ whole genome shotgun (WGS) entry which is preliminary data.</text>
</comment>
<sequence length="148" mass="17261">MKGLDTSSHNTVENTQKVKYIAYECILNNSIFVHLIKDSDRSDSVFCRSYPSRKNVKSYDTIHKYAKHLKYVKKIVSDYFSSIEYFSSTNSQQIFFQSVMFALQNAWLLYVRDHEDVTEFNNAVSNINDFRCSVAHSLMYADASHLQE</sequence>
<accession>A0AAN8ZZM5</accession>
<name>A0AAN8ZZM5_HALRR</name>
<keyword evidence="2" id="KW-1185">Reference proteome</keyword>
<gene>
    <name evidence="1" type="ORF">SK128_019900</name>
</gene>
<evidence type="ECO:0000313" key="2">
    <source>
        <dbReference type="Proteomes" id="UP001381693"/>
    </source>
</evidence>
<dbReference type="EMBL" id="JAXCGZ010011486">
    <property type="protein sequence ID" value="KAK7074691.1"/>
    <property type="molecule type" value="Genomic_DNA"/>
</dbReference>
<reference evidence="1 2" key="1">
    <citation type="submission" date="2023-11" db="EMBL/GenBank/DDBJ databases">
        <title>Halocaridina rubra genome assembly.</title>
        <authorList>
            <person name="Smith C."/>
        </authorList>
    </citation>
    <scope>NUCLEOTIDE SEQUENCE [LARGE SCALE GENOMIC DNA]</scope>
    <source>
        <strain evidence="1">EP-1</strain>
        <tissue evidence="1">Whole</tissue>
    </source>
</reference>
<protein>
    <submittedName>
        <fullName evidence="1">Uncharacterized protein</fullName>
    </submittedName>
</protein>
<dbReference type="Proteomes" id="UP001381693">
    <property type="component" value="Unassembled WGS sequence"/>
</dbReference>
<proteinExistence type="predicted"/>
<organism evidence="1 2">
    <name type="scientific">Halocaridina rubra</name>
    <name type="common">Hawaiian red shrimp</name>
    <dbReference type="NCBI Taxonomy" id="373956"/>
    <lineage>
        <taxon>Eukaryota</taxon>
        <taxon>Metazoa</taxon>
        <taxon>Ecdysozoa</taxon>
        <taxon>Arthropoda</taxon>
        <taxon>Crustacea</taxon>
        <taxon>Multicrustacea</taxon>
        <taxon>Malacostraca</taxon>
        <taxon>Eumalacostraca</taxon>
        <taxon>Eucarida</taxon>
        <taxon>Decapoda</taxon>
        <taxon>Pleocyemata</taxon>
        <taxon>Caridea</taxon>
        <taxon>Atyoidea</taxon>
        <taxon>Atyidae</taxon>
        <taxon>Halocaridina</taxon>
    </lineage>
</organism>